<sequence length="284" mass="29418">MSTGPAVPAALRDAAPSLRCPRCAEPVEVDGRSLRCVHRHSFDLARQGYVNLLSRPAGAAADDAAMVAARQEILASGLYAPLTDGLAAAARALDLPPGVVVDVGAGTGHHTAAVLEALPDRIGIALDLSVYAARRAARAHPRLAALVDDVWEGLPVADGTAALVVDVFAPRNVAEFDRVLAPGGAVLVVTPAPTHLTELVTELDMPRVDPRKAERLAETFARYSPGPIRRVRETLHVPGPVAAAVARMGPGAHHVSPAALDALSAGAGEVEVTFAVDVSTFLRA</sequence>
<accession>H5UPH0</accession>
<name>H5UPH0_9MICO</name>
<proteinExistence type="predicted"/>
<dbReference type="InterPro" id="IPR041698">
    <property type="entry name" value="Methyltransf_25"/>
</dbReference>
<evidence type="ECO:0000259" key="3">
    <source>
        <dbReference type="Pfam" id="PF13649"/>
    </source>
</evidence>
<keyword evidence="5" id="KW-0808">Transferase</keyword>
<evidence type="ECO:0000313" key="6">
    <source>
        <dbReference type="Proteomes" id="UP000004367"/>
    </source>
</evidence>
<dbReference type="InterPro" id="IPR048647">
    <property type="entry name" value="RlmA_N"/>
</dbReference>
<dbReference type="InterPro" id="IPR029063">
    <property type="entry name" value="SAM-dependent_MTases_sf"/>
</dbReference>
<organism evidence="5 6">
    <name type="scientific">Mobilicoccus pelagius NBRC 104925</name>
    <dbReference type="NCBI Taxonomy" id="1089455"/>
    <lineage>
        <taxon>Bacteria</taxon>
        <taxon>Bacillati</taxon>
        <taxon>Actinomycetota</taxon>
        <taxon>Actinomycetes</taxon>
        <taxon>Micrococcales</taxon>
        <taxon>Dermatophilaceae</taxon>
        <taxon>Mobilicoccus</taxon>
    </lineage>
</organism>
<keyword evidence="5" id="KW-0489">Methyltransferase</keyword>
<feature type="binding site" evidence="2">
    <location>
        <begin position="107"/>
        <end position="108"/>
    </location>
    <ligand>
        <name>S-adenosyl-L-methionine</name>
        <dbReference type="ChEBI" id="CHEBI:59789"/>
    </ligand>
</feature>
<evidence type="ECO:0000313" key="5">
    <source>
        <dbReference type="EMBL" id="GAB47628.1"/>
    </source>
</evidence>
<feature type="domain" description="23S rRNA (guanine(745)-N(1))-methyltransferase N-terminal" evidence="4">
    <location>
        <begin position="19"/>
        <end position="53"/>
    </location>
</feature>
<reference evidence="5 6" key="1">
    <citation type="submission" date="2012-02" db="EMBL/GenBank/DDBJ databases">
        <title>Whole genome shotgun sequence of Mobilicoccus pelagius NBRC 104925.</title>
        <authorList>
            <person name="Yoshida Y."/>
            <person name="Hosoyama A."/>
            <person name="Tsuchikane K."/>
            <person name="Katsumata H."/>
            <person name="Yamazaki S."/>
            <person name="Fujita N."/>
        </authorList>
    </citation>
    <scope>NUCLEOTIDE SEQUENCE [LARGE SCALE GENOMIC DNA]</scope>
    <source>
        <strain evidence="5 6">NBRC 104925</strain>
    </source>
</reference>
<dbReference type="AlphaFoldDB" id="H5UPH0"/>
<dbReference type="Pfam" id="PF21302">
    <property type="entry name" value="Zn_ribbon_RlmA"/>
    <property type="match status" value="1"/>
</dbReference>
<feature type="binding site" evidence="1">
    <location>
        <position position="40"/>
    </location>
    <ligand>
        <name>Zn(2+)</name>
        <dbReference type="ChEBI" id="CHEBI:29105"/>
    </ligand>
</feature>
<dbReference type="GO" id="GO:0008168">
    <property type="term" value="F:methyltransferase activity"/>
    <property type="evidence" value="ECO:0007669"/>
    <property type="project" value="UniProtKB-KW"/>
</dbReference>
<evidence type="ECO:0000256" key="2">
    <source>
        <dbReference type="PIRSR" id="PIRSR018249-2"/>
    </source>
</evidence>
<feature type="domain" description="Methyltransferase" evidence="3">
    <location>
        <begin position="100"/>
        <end position="184"/>
    </location>
</feature>
<dbReference type="GO" id="GO:0032259">
    <property type="term" value="P:methylation"/>
    <property type="evidence" value="ECO:0007669"/>
    <property type="project" value="UniProtKB-KW"/>
</dbReference>
<evidence type="ECO:0000256" key="1">
    <source>
        <dbReference type="PIRSR" id="PIRSR018249-1"/>
    </source>
</evidence>
<protein>
    <submittedName>
        <fullName evidence="5">Putative methyltransferase</fullName>
    </submittedName>
</protein>
<comment type="caution">
    <text evidence="5">The sequence shown here is derived from an EMBL/GenBank/DDBJ whole genome shotgun (WGS) entry which is preliminary data.</text>
</comment>
<keyword evidence="2" id="KW-0949">S-adenosyl-L-methionine</keyword>
<dbReference type="PIRSF" id="PIRSF018249">
    <property type="entry name" value="MyrA_prd"/>
    <property type="match status" value="1"/>
</dbReference>
<keyword evidence="1" id="KW-0862">Zinc</keyword>
<dbReference type="Proteomes" id="UP000004367">
    <property type="component" value="Unassembled WGS sequence"/>
</dbReference>
<keyword evidence="6" id="KW-1185">Reference proteome</keyword>
<feature type="binding site" evidence="2">
    <location>
        <position position="79"/>
    </location>
    <ligand>
        <name>S-adenosyl-L-methionine</name>
        <dbReference type="ChEBI" id="CHEBI:59789"/>
    </ligand>
</feature>
<feature type="binding site" evidence="1">
    <location>
        <position position="36"/>
    </location>
    <ligand>
        <name>Zn(2+)</name>
        <dbReference type="ChEBI" id="CHEBI:29105"/>
    </ligand>
</feature>
<dbReference type="InterPro" id="IPR016718">
    <property type="entry name" value="rRNA_m1G-MeTrfase_A_prd"/>
</dbReference>
<dbReference type="Pfam" id="PF13649">
    <property type="entry name" value="Methyltransf_25"/>
    <property type="match status" value="1"/>
</dbReference>
<feature type="binding site" evidence="2">
    <location>
        <position position="195"/>
    </location>
    <ligand>
        <name>S-adenosyl-L-methionine</name>
        <dbReference type="ChEBI" id="CHEBI:59789"/>
    </ligand>
</feature>
<dbReference type="EMBL" id="BAFE01000020">
    <property type="protein sequence ID" value="GAB47628.1"/>
    <property type="molecule type" value="Genomic_DNA"/>
</dbReference>
<dbReference type="GO" id="GO:0046872">
    <property type="term" value="F:metal ion binding"/>
    <property type="evidence" value="ECO:0007669"/>
    <property type="project" value="UniProtKB-KW"/>
</dbReference>
<keyword evidence="1" id="KW-0479">Metal-binding</keyword>
<gene>
    <name evidence="5" type="ORF">MOPEL_021_00650</name>
</gene>
<dbReference type="eggNOG" id="COG2226">
    <property type="taxonomic scope" value="Bacteria"/>
</dbReference>
<dbReference type="STRING" id="1089455.MOPEL_021_00650"/>
<dbReference type="Gene3D" id="3.40.50.150">
    <property type="entry name" value="Vaccinia Virus protein VP39"/>
    <property type="match status" value="1"/>
</dbReference>
<dbReference type="SUPFAM" id="SSF53335">
    <property type="entry name" value="S-adenosyl-L-methionine-dependent methyltransferases"/>
    <property type="match status" value="1"/>
</dbReference>
<evidence type="ECO:0000259" key="4">
    <source>
        <dbReference type="Pfam" id="PF21302"/>
    </source>
</evidence>